<sequence length="1359" mass="154182">MDPICCSDLLRQNVCREHVEHIRRKRFNIGEDQQQSELASMLQGAIEQLSAELYQKDIRFLPELIQAITLVPVAFFNAEDNNYGPGVTPSLEFVLTDQDVADVGASATLLLFNNETGYKEKHMSSLCAVTMSTKKGQRNKGYVGEKGIGFKSVFLVTAQPYVISNGYRVRFQDMPHDQAGLGYIVPEWAHTPTDAELSRVYGKERGDLPTTTLVLPLRDNKVEAVREQLKKISAETILFLSQVCTFTVREDSNGASQKALSITRETVWSKYGNHEGAAAANSTVRLSVEKSAAPKSSSRLYFLSQHSFPVAAAQVVEQRKNVDSWVLTLAFPLHGRIPGFTVGDLYAFLPTELTTGFPFLVNADFLLASSRETILFNNPWNMGILGCISEAFSRAFLCLLHNTDNILGSLDSSKFKVQDVYKFVPAEKCNHPQLEEVRQALLQTLRDNDRTVLVSGKVGHRIPKNEKFFCKPESGRRIRPAFRKILQEACEQGVELPELLLSGRCYIVDGRVEKDYDTQLEQIGVPRFSAREYAQCLKSPDWISSLGEKLYVKLLDFVKENYDSPEFLAVFPHIPLLKYRSDTHEPEGDCFLLASVEEAAAHNLGGKKIYRSPLAEGEWLSKWTSLLRLYAPVCYIPAQTIQALDGEDKLLEWLEEKADIKPLTVFDYAKLISKLLPVIGAADIVILMTQFLFCASQGNYFAAEAWESFIKCTLGFRQDCSGRMPFVDDHGSVIVPGRMNRTKILLLPRRYPEIKWPLLFLDDAIWDPHVMRMADTYMEPQVRMMKDLREETNLSRYKDFLCDFLGAADVLDFNPPNQRLPARIFSTSTGSIGKEQLFLLLTWITKCLKKNQKIPPIFLQSLGDNAWVQTLHHGLQRPSRCFLMDSLHLYTLESTDVPVLDYEIYGPYILEYKNALQVLGVIVGVSSEDRKSATFTVAAHLNDLSQKAARLVSRESVTRLYRYLQRNSCSTDWEPYSPVAAAFGDPRIWIPSFSSHGTHEASWVQRADCVIRDTASALSKKLVPLERIYNQDREILQFFTERLKVSEAPGIESYCELWLEWTTTKHVVNRKECVEVWMKIALQHSNLQISSTHFWRKFCSQAWIPSVLAGDRSGASLQLTAPRDVFIPDDLSLAHMFATLAESVQPRFMWFDNTEIGLEAASKLCSQIGVNNLSTSVRKLEVPLTTLTSRDCYEESSTGVRYVCDGLFRAILGYLSKNGVNIRKRHDLLCPLMATIEMTIKSSILRSYVLQTASDVFIEAKETVMAYWERERKLLYRLEFEDLKDLNVESRTNFCIQFVTTITEGLLTQHPSLKVDGLRDFLLPLVAFNFELEFVDCVLRHKNMQIYPEDEKFLASAGL</sequence>
<dbReference type="PANTHER" id="PTHR32387">
    <property type="entry name" value="WU:FJ29H11"/>
    <property type="match status" value="1"/>
</dbReference>
<dbReference type="EMBL" id="OZ023715">
    <property type="protein sequence ID" value="CAK9864546.1"/>
    <property type="molecule type" value="Genomic_DNA"/>
</dbReference>
<accession>A0ABP1APW6</accession>
<dbReference type="Proteomes" id="UP001497522">
    <property type="component" value="Chromosome 14"/>
</dbReference>
<dbReference type="InterPro" id="IPR036890">
    <property type="entry name" value="HATPase_C_sf"/>
</dbReference>
<proteinExistence type="predicted"/>
<dbReference type="PANTHER" id="PTHR32387:SF3">
    <property type="entry name" value="ATP_DNA BINDING PROTEIN"/>
    <property type="match status" value="1"/>
</dbReference>
<organism evidence="1 2">
    <name type="scientific">Sphagnum jensenii</name>
    <dbReference type="NCBI Taxonomy" id="128206"/>
    <lineage>
        <taxon>Eukaryota</taxon>
        <taxon>Viridiplantae</taxon>
        <taxon>Streptophyta</taxon>
        <taxon>Embryophyta</taxon>
        <taxon>Bryophyta</taxon>
        <taxon>Sphagnophytina</taxon>
        <taxon>Sphagnopsida</taxon>
        <taxon>Sphagnales</taxon>
        <taxon>Sphagnaceae</taxon>
        <taxon>Sphagnum</taxon>
    </lineage>
</organism>
<protein>
    <submittedName>
        <fullName evidence="1">Uncharacterized protein</fullName>
    </submittedName>
</protein>
<evidence type="ECO:0000313" key="1">
    <source>
        <dbReference type="EMBL" id="CAK9864546.1"/>
    </source>
</evidence>
<keyword evidence="2" id="KW-1185">Reference proteome</keyword>
<dbReference type="InterPro" id="IPR052957">
    <property type="entry name" value="Auxin_embryo_med"/>
</dbReference>
<dbReference type="Gene3D" id="3.30.565.10">
    <property type="entry name" value="Histidine kinase-like ATPase, C-terminal domain"/>
    <property type="match status" value="1"/>
</dbReference>
<evidence type="ECO:0000313" key="2">
    <source>
        <dbReference type="Proteomes" id="UP001497522"/>
    </source>
</evidence>
<reference evidence="1" key="1">
    <citation type="submission" date="2024-03" db="EMBL/GenBank/DDBJ databases">
        <authorList>
            <consortium name="ELIXIR-Norway"/>
            <consortium name="Elixir Norway"/>
        </authorList>
    </citation>
    <scope>NUCLEOTIDE SEQUENCE</scope>
</reference>
<gene>
    <name evidence="1" type="ORF">CSSPJE1EN2_LOCUS7541</name>
</gene>
<dbReference type="SUPFAM" id="SSF55874">
    <property type="entry name" value="ATPase domain of HSP90 chaperone/DNA topoisomerase II/histidine kinase"/>
    <property type="match status" value="1"/>
</dbReference>
<name>A0ABP1APW6_9BRYO</name>